<sequence length="195" mass="21155">MPPSVGVGYLPALAAAADHLPFGHQAGVAHQAQVAAYALGAVPIDLDQPLVALSRLTPTWPTRYCAAPKYTSAGNLARTRERLRNAGAEFDQTILDLFIRLRYVDLGKIHPDRMYVTSGSTVTYVPEGDNLVPVKTDSASVPIDSLGPWLKALKVYAWVNALLFPARFYEPKVTKTIISKSFQVLKGAFTAFTAI</sequence>
<evidence type="ECO:0000313" key="1">
    <source>
        <dbReference type="EMBL" id="KAJ3174591.1"/>
    </source>
</evidence>
<keyword evidence="2" id="KW-1185">Reference proteome</keyword>
<comment type="caution">
    <text evidence="1">The sequence shown here is derived from an EMBL/GenBank/DDBJ whole genome shotgun (WGS) entry which is preliminary data.</text>
</comment>
<gene>
    <name evidence="1" type="ORF">HDU87_007073</name>
</gene>
<evidence type="ECO:0000313" key="2">
    <source>
        <dbReference type="Proteomes" id="UP001212152"/>
    </source>
</evidence>
<dbReference type="Proteomes" id="UP001212152">
    <property type="component" value="Unassembled WGS sequence"/>
</dbReference>
<organism evidence="1 2">
    <name type="scientific">Geranomyces variabilis</name>
    <dbReference type="NCBI Taxonomy" id="109894"/>
    <lineage>
        <taxon>Eukaryota</taxon>
        <taxon>Fungi</taxon>
        <taxon>Fungi incertae sedis</taxon>
        <taxon>Chytridiomycota</taxon>
        <taxon>Chytridiomycota incertae sedis</taxon>
        <taxon>Chytridiomycetes</taxon>
        <taxon>Spizellomycetales</taxon>
        <taxon>Powellomycetaceae</taxon>
        <taxon>Geranomyces</taxon>
    </lineage>
</organism>
<proteinExistence type="predicted"/>
<dbReference type="AlphaFoldDB" id="A0AAD5TEW1"/>
<protein>
    <submittedName>
        <fullName evidence="1">Uncharacterized protein</fullName>
    </submittedName>
</protein>
<dbReference type="EMBL" id="JADGJQ010000063">
    <property type="protein sequence ID" value="KAJ3174591.1"/>
    <property type="molecule type" value="Genomic_DNA"/>
</dbReference>
<name>A0AAD5TEW1_9FUNG</name>
<accession>A0AAD5TEW1</accession>
<reference evidence="1" key="1">
    <citation type="submission" date="2020-05" db="EMBL/GenBank/DDBJ databases">
        <title>Phylogenomic resolution of chytrid fungi.</title>
        <authorList>
            <person name="Stajich J.E."/>
            <person name="Amses K."/>
            <person name="Simmons R."/>
            <person name="Seto K."/>
            <person name="Myers J."/>
            <person name="Bonds A."/>
            <person name="Quandt C.A."/>
            <person name="Barry K."/>
            <person name="Liu P."/>
            <person name="Grigoriev I."/>
            <person name="Longcore J.E."/>
            <person name="James T.Y."/>
        </authorList>
    </citation>
    <scope>NUCLEOTIDE SEQUENCE</scope>
    <source>
        <strain evidence="1">JEL0379</strain>
    </source>
</reference>